<keyword evidence="2" id="KW-1185">Reference proteome</keyword>
<reference evidence="1 2" key="1">
    <citation type="submission" date="2015-08" db="EMBL/GenBank/DDBJ databases">
        <title>Next Generation Sequencing and Analysis of the Genome of Puccinia sorghi L Schw, the Causal Agent of Maize Common Rust.</title>
        <authorList>
            <person name="Rochi L."/>
            <person name="Burguener G."/>
            <person name="Darino M."/>
            <person name="Turjanski A."/>
            <person name="Kreff E."/>
            <person name="Dieguez M.J."/>
            <person name="Sacco F."/>
        </authorList>
    </citation>
    <scope>NUCLEOTIDE SEQUENCE [LARGE SCALE GENOMIC DNA]</scope>
    <source>
        <strain evidence="1 2">RO10H11247</strain>
    </source>
</reference>
<protein>
    <submittedName>
        <fullName evidence="1">Uncharacterized protein</fullName>
    </submittedName>
</protein>
<comment type="caution">
    <text evidence="1">The sequence shown here is derived from an EMBL/GenBank/DDBJ whole genome shotgun (WGS) entry which is preliminary data.</text>
</comment>
<dbReference type="VEuPathDB" id="FungiDB:VP01_2999g1"/>
<dbReference type="AlphaFoldDB" id="A0A0L6V260"/>
<organism evidence="1 2">
    <name type="scientific">Puccinia sorghi</name>
    <dbReference type="NCBI Taxonomy" id="27349"/>
    <lineage>
        <taxon>Eukaryota</taxon>
        <taxon>Fungi</taxon>
        <taxon>Dikarya</taxon>
        <taxon>Basidiomycota</taxon>
        <taxon>Pucciniomycotina</taxon>
        <taxon>Pucciniomycetes</taxon>
        <taxon>Pucciniales</taxon>
        <taxon>Pucciniaceae</taxon>
        <taxon>Puccinia</taxon>
    </lineage>
</organism>
<evidence type="ECO:0000313" key="1">
    <source>
        <dbReference type="EMBL" id="KNZ54255.1"/>
    </source>
</evidence>
<evidence type="ECO:0000313" key="2">
    <source>
        <dbReference type="Proteomes" id="UP000037035"/>
    </source>
</evidence>
<accession>A0A0L6V260</accession>
<dbReference type="EMBL" id="LAVV01007944">
    <property type="protein sequence ID" value="KNZ54255.1"/>
    <property type="molecule type" value="Genomic_DNA"/>
</dbReference>
<dbReference type="Proteomes" id="UP000037035">
    <property type="component" value="Unassembled WGS sequence"/>
</dbReference>
<gene>
    <name evidence="1" type="ORF">VP01_2999g1</name>
</gene>
<name>A0A0L6V260_9BASI</name>
<sequence length="684" mass="78649">MLKPLAARPTTSAFRAVLKWLPFISHHHKPTKMTHLTVSSKKKKIQMVQSTNGSLNWAARSSTLNLKIYFRPLYKGAEAGDNPKKSDTSFAHPTLLEIISEFQMTVKDHKQNDLCSPFYYLYIHFLCNDHIENVDKSLSSEPPSISQSKSIRNLKTKLKKQIQLSQTIKVWYSAAWLSTNLKLQFMILMHLEGQPNIFSFSSLEDEPLPLPLSPKPVFKHAKATRKPLCLQLASCHHEVQQYVTVTRQTYSPQHNGQGYQLNLGPSSEKNRLNVCTTYNQHTTGISSLYDQFKRKNLRPQPVIRPSIIPVYVKQHFKIFREYPLQVFNCQAAIQTPPFCMCRCFGTVTVHQSLVESLREKGGSNTRSFVGLSAFQLQANFGLEALYHFQMGQHFSFPSSTITKPFVKGPVMNDFGNKEDFKNESHISIQKGLLLFEKNFTTAELRSHSSKPLDQILPQFYQGICWVSNINFKIPLDFHSYFCSIFQLFEFIQMNPRTGDIGNGIFLTIPNFVGGGYILLTEGCTKVQRLDIIPQLWTPLEKQWSREVTLYMYDIDGFLWGGGEQKEIGRGNFCCEVGGKKRFNLSHKKLLKKSQQSFWCYSQISPRVIQPRFDTQSLCRLHSGCAKTSNYAKSVIDYHPYVLHHFFPFLFPSFFFTHSIITSLTNHHSQQSNFFKLLTFYCPLL</sequence>
<proteinExistence type="predicted"/>